<proteinExistence type="predicted"/>
<dbReference type="EMBL" id="PKPP01004506">
    <property type="protein sequence ID" value="PWA64037.1"/>
    <property type="molecule type" value="Genomic_DNA"/>
</dbReference>
<dbReference type="Proteomes" id="UP000245207">
    <property type="component" value="Unassembled WGS sequence"/>
</dbReference>
<evidence type="ECO:0000313" key="2">
    <source>
        <dbReference type="Proteomes" id="UP000245207"/>
    </source>
</evidence>
<evidence type="ECO:0000313" key="1">
    <source>
        <dbReference type="EMBL" id="PWA64037.1"/>
    </source>
</evidence>
<gene>
    <name evidence="1" type="ORF">CTI12_AA347770</name>
</gene>
<dbReference type="AlphaFoldDB" id="A0A2U1MS31"/>
<accession>A0A2U1MS31</accession>
<keyword evidence="2" id="KW-1185">Reference proteome</keyword>
<reference evidence="1 2" key="1">
    <citation type="journal article" date="2018" name="Mol. Plant">
        <title>The genome of Artemisia annua provides insight into the evolution of Asteraceae family and artemisinin biosynthesis.</title>
        <authorList>
            <person name="Shen Q."/>
            <person name="Zhang L."/>
            <person name="Liao Z."/>
            <person name="Wang S."/>
            <person name="Yan T."/>
            <person name="Shi P."/>
            <person name="Liu M."/>
            <person name="Fu X."/>
            <person name="Pan Q."/>
            <person name="Wang Y."/>
            <person name="Lv Z."/>
            <person name="Lu X."/>
            <person name="Zhang F."/>
            <person name="Jiang W."/>
            <person name="Ma Y."/>
            <person name="Chen M."/>
            <person name="Hao X."/>
            <person name="Li L."/>
            <person name="Tang Y."/>
            <person name="Lv G."/>
            <person name="Zhou Y."/>
            <person name="Sun X."/>
            <person name="Brodelius P.E."/>
            <person name="Rose J.K.C."/>
            <person name="Tang K."/>
        </authorList>
    </citation>
    <scope>NUCLEOTIDE SEQUENCE [LARGE SCALE GENOMIC DNA]</scope>
    <source>
        <strain evidence="2">cv. Huhao1</strain>
        <tissue evidence="1">Leaf</tissue>
    </source>
</reference>
<sequence>MNHNLNTTLRNHEYLEPYHKTLTFTRTKNIFEEPTSLESSYPKFLKTQNPQVVQPIFFIMGSVPIRERYLEDVLVDKQFLIPVLQRYRRTLSLRTNIPFVKVNDLPVSKLHFGFT</sequence>
<comment type="caution">
    <text evidence="1">The sequence shown here is derived from an EMBL/GenBank/DDBJ whole genome shotgun (WGS) entry which is preliminary data.</text>
</comment>
<name>A0A2U1MS31_ARTAN</name>
<protein>
    <submittedName>
        <fullName evidence="1">Uncharacterized protein</fullName>
    </submittedName>
</protein>
<organism evidence="1 2">
    <name type="scientific">Artemisia annua</name>
    <name type="common">Sweet wormwood</name>
    <dbReference type="NCBI Taxonomy" id="35608"/>
    <lineage>
        <taxon>Eukaryota</taxon>
        <taxon>Viridiplantae</taxon>
        <taxon>Streptophyta</taxon>
        <taxon>Embryophyta</taxon>
        <taxon>Tracheophyta</taxon>
        <taxon>Spermatophyta</taxon>
        <taxon>Magnoliopsida</taxon>
        <taxon>eudicotyledons</taxon>
        <taxon>Gunneridae</taxon>
        <taxon>Pentapetalae</taxon>
        <taxon>asterids</taxon>
        <taxon>campanulids</taxon>
        <taxon>Asterales</taxon>
        <taxon>Asteraceae</taxon>
        <taxon>Asteroideae</taxon>
        <taxon>Anthemideae</taxon>
        <taxon>Artemisiinae</taxon>
        <taxon>Artemisia</taxon>
    </lineage>
</organism>